<dbReference type="AlphaFoldDB" id="A0A4R3RBT6"/>
<gene>
    <name evidence="1" type="ORF">EV129_118112</name>
</gene>
<comment type="caution">
    <text evidence="1">The sequence shown here is derived from an EMBL/GenBank/DDBJ whole genome shotgun (WGS) entry which is preliminary data.</text>
</comment>
<organism evidence="1 2">
    <name type="scientific">Rhizobium azibense</name>
    <dbReference type="NCBI Taxonomy" id="1136135"/>
    <lineage>
        <taxon>Bacteria</taxon>
        <taxon>Pseudomonadati</taxon>
        <taxon>Pseudomonadota</taxon>
        <taxon>Alphaproteobacteria</taxon>
        <taxon>Hyphomicrobiales</taxon>
        <taxon>Rhizobiaceae</taxon>
        <taxon>Rhizobium/Agrobacterium group</taxon>
        <taxon>Rhizobium</taxon>
    </lineage>
</organism>
<reference evidence="1 2" key="1">
    <citation type="submission" date="2019-03" db="EMBL/GenBank/DDBJ databases">
        <title>Genomic Encyclopedia of Type Strains, Phase IV (KMG-V): Genome sequencing to study the core and pangenomes of soil and plant-associated prokaryotes.</title>
        <authorList>
            <person name="Whitman W."/>
        </authorList>
    </citation>
    <scope>NUCLEOTIDE SEQUENCE [LARGE SCALE GENOMIC DNA]</scope>
    <source>
        <strain evidence="1 2">IE4868</strain>
    </source>
</reference>
<evidence type="ECO:0000313" key="1">
    <source>
        <dbReference type="EMBL" id="TCU32890.1"/>
    </source>
</evidence>
<name>A0A4R3RBT6_9HYPH</name>
<evidence type="ECO:0000313" key="2">
    <source>
        <dbReference type="Proteomes" id="UP000295507"/>
    </source>
</evidence>
<protein>
    <submittedName>
        <fullName evidence="1">Uncharacterized protein</fullName>
    </submittedName>
</protein>
<dbReference type="EMBL" id="SMBK01000018">
    <property type="protein sequence ID" value="TCU32890.1"/>
    <property type="molecule type" value="Genomic_DNA"/>
</dbReference>
<dbReference type="Proteomes" id="UP000295507">
    <property type="component" value="Unassembled WGS sequence"/>
</dbReference>
<sequence length="35" mass="4251">MAAALRKSLIQSQIVENMEKSFKQIFNRLYRYFPE</sequence>
<accession>A0A4R3RBT6</accession>
<proteinExistence type="predicted"/>